<dbReference type="EMBL" id="CP073910">
    <property type="protein sequence ID" value="QUT07796.1"/>
    <property type="molecule type" value="Genomic_DNA"/>
</dbReference>
<keyword evidence="3" id="KW-1185">Reference proteome</keyword>
<dbReference type="SUPFAM" id="SSF81901">
    <property type="entry name" value="HCP-like"/>
    <property type="match status" value="1"/>
</dbReference>
<organism evidence="2 3">
    <name type="scientific">Sphingobium phenoxybenzoativorans</name>
    <dbReference type="NCBI Taxonomy" id="1592790"/>
    <lineage>
        <taxon>Bacteria</taxon>
        <taxon>Pseudomonadati</taxon>
        <taxon>Pseudomonadota</taxon>
        <taxon>Alphaproteobacteria</taxon>
        <taxon>Sphingomonadales</taxon>
        <taxon>Sphingomonadaceae</taxon>
        <taxon>Sphingobium</taxon>
    </lineage>
</organism>
<dbReference type="Proteomes" id="UP000681425">
    <property type="component" value="Chromosome"/>
</dbReference>
<dbReference type="KEGG" id="spph:KFK14_10665"/>
<dbReference type="AlphaFoldDB" id="A0A975Q3J5"/>
<dbReference type="RefSeq" id="WP_070151355.1">
    <property type="nucleotide sequence ID" value="NZ_CP073910.1"/>
</dbReference>
<proteinExistence type="predicted"/>
<sequence length="429" mass="44960">MRLVSPVVLGLMLAVAGSATVATPAFAAKKEKEPAAPKRNFSKAFVEKAQPLDKAAQAKDYAALAAALGEAQAAATSPDDKYMVGYYVLQLGTGTNDIAKQRDGIKQMLATGTAGPDEAKFNFFAGKLAYDAKDYDDAIPYLQKATDAGYEGSSSPLLLAESYFQKAIVASGGTGQLNAASKPVAQQGLAPLKKAIEVEKAAGKPVPAAWMERGFTIAYVSGSPDAADWSKQNLMANPSGKNWSNLLRTFQDTNKTITRGENLDLLRLMRQTGSFQSEGAYGEYIDIASKSGLLGEVKSVIEEGRAAGKIAPAKFADYYGQANEGIAKDKASLAAGEASAAKAPTGRPAASTADAYLGYKDYAKAISLYRTALQKGSVDAGEVNTRLGIALALSGDAAGAKSAFEQVTTGARKSIAEYWLLWLSTKQAA</sequence>
<evidence type="ECO:0000256" key="1">
    <source>
        <dbReference type="SAM" id="SignalP"/>
    </source>
</evidence>
<feature type="signal peptide" evidence="1">
    <location>
        <begin position="1"/>
        <end position="27"/>
    </location>
</feature>
<name>A0A975Q3J5_9SPHN</name>
<evidence type="ECO:0000313" key="3">
    <source>
        <dbReference type="Proteomes" id="UP000681425"/>
    </source>
</evidence>
<dbReference type="OrthoDB" id="7325958at2"/>
<dbReference type="InterPro" id="IPR011990">
    <property type="entry name" value="TPR-like_helical_dom_sf"/>
</dbReference>
<gene>
    <name evidence="2" type="ORF">KFK14_10665</name>
</gene>
<protein>
    <recommendedName>
        <fullName evidence="4">Tetratricopeptide repeat protein</fullName>
    </recommendedName>
</protein>
<accession>A0A975Q3J5</accession>
<evidence type="ECO:0008006" key="4">
    <source>
        <dbReference type="Google" id="ProtNLM"/>
    </source>
</evidence>
<reference evidence="2" key="1">
    <citation type="submission" date="2021-04" db="EMBL/GenBank/DDBJ databases">
        <title>Isolation of p-tert-butylphenol degrading bacteria Sphingobium phenoxybenzoativorans Tas13 from active sludge.</title>
        <authorList>
            <person name="Li Y."/>
        </authorList>
    </citation>
    <scope>NUCLEOTIDE SEQUENCE</scope>
    <source>
        <strain evidence="2">Tas13</strain>
    </source>
</reference>
<keyword evidence="1" id="KW-0732">Signal</keyword>
<dbReference type="Gene3D" id="1.25.40.10">
    <property type="entry name" value="Tetratricopeptide repeat domain"/>
    <property type="match status" value="1"/>
</dbReference>
<evidence type="ECO:0000313" key="2">
    <source>
        <dbReference type="EMBL" id="QUT07796.1"/>
    </source>
</evidence>
<feature type="chain" id="PRO_5037294518" description="Tetratricopeptide repeat protein" evidence="1">
    <location>
        <begin position="28"/>
        <end position="429"/>
    </location>
</feature>